<proteinExistence type="predicted"/>
<keyword evidence="4" id="KW-1185">Reference proteome</keyword>
<dbReference type="EMBL" id="CP134879">
    <property type="protein sequence ID" value="WNM23294.1"/>
    <property type="molecule type" value="Genomic_DNA"/>
</dbReference>
<evidence type="ECO:0000313" key="4">
    <source>
        <dbReference type="Proteomes" id="UP001304125"/>
    </source>
</evidence>
<dbReference type="Proteomes" id="UP001303408">
    <property type="component" value="Chromosome"/>
</dbReference>
<sequence>MTYVATGRAASELEHHGLPGGEPICTFQLACTRRDRSGTLQTDWFTVRMVGDDAIAGRDLVRLGVELVVTGTLRAAPRAVGSTSSSWMLIDLASLALPPTGP</sequence>
<accession>A0AA96J8G8</accession>
<dbReference type="KEGG" id="dcp:RN607_08160"/>
<dbReference type="InterPro" id="IPR012340">
    <property type="entry name" value="NA-bd_OB-fold"/>
</dbReference>
<accession>A0AA96JC36</accession>
<evidence type="ECO:0000313" key="2">
    <source>
        <dbReference type="EMBL" id="WNM23294.1"/>
    </source>
</evidence>
<dbReference type="SUPFAM" id="SSF50249">
    <property type="entry name" value="Nucleic acid-binding proteins"/>
    <property type="match status" value="1"/>
</dbReference>
<dbReference type="Pfam" id="PF00436">
    <property type="entry name" value="SSB"/>
    <property type="match status" value="1"/>
</dbReference>
<dbReference type="AlphaFoldDB" id="A0AA96JC36"/>
<name>A0AA96JC36_9MICO</name>
<keyword evidence="1 2" id="KW-0238">DNA-binding</keyword>
<protein>
    <submittedName>
        <fullName evidence="2">Single-stranded DNA-binding protein</fullName>
    </submittedName>
</protein>
<dbReference type="EMBL" id="CP134880">
    <property type="protein sequence ID" value="WNM26172.1"/>
    <property type="molecule type" value="Genomic_DNA"/>
</dbReference>
<reference evidence="2 4" key="1">
    <citation type="submission" date="2023-09" db="EMBL/GenBank/DDBJ databases">
        <title>Demequina sp. a novel bacteria isolated from Capsicum annuum.</title>
        <authorList>
            <person name="Humaira Z."/>
            <person name="Lee J."/>
            <person name="Cho D."/>
        </authorList>
    </citation>
    <scope>NUCLEOTIDE SEQUENCE [LARGE SCALE GENOMIC DNA]</scope>
    <source>
        <strain evidence="2 4">OYTSA14</strain>
        <strain evidence="3">PMTSA13</strain>
    </source>
</reference>
<organism evidence="2 4">
    <name type="scientific">Demequina capsici</name>
    <dbReference type="NCBI Taxonomy" id="3075620"/>
    <lineage>
        <taxon>Bacteria</taxon>
        <taxon>Bacillati</taxon>
        <taxon>Actinomycetota</taxon>
        <taxon>Actinomycetes</taxon>
        <taxon>Micrococcales</taxon>
        <taxon>Demequinaceae</taxon>
        <taxon>Demequina</taxon>
    </lineage>
</organism>
<gene>
    <name evidence="2" type="ORF">RN606_07925</name>
    <name evidence="3" type="ORF">RN607_08160</name>
</gene>
<dbReference type="InterPro" id="IPR000424">
    <property type="entry name" value="Primosome_PriB/ssb"/>
</dbReference>
<evidence type="ECO:0000313" key="3">
    <source>
        <dbReference type="EMBL" id="WNM26172.1"/>
    </source>
</evidence>
<dbReference type="Gene3D" id="2.40.50.140">
    <property type="entry name" value="Nucleic acid-binding proteins"/>
    <property type="match status" value="1"/>
</dbReference>
<evidence type="ECO:0000256" key="1">
    <source>
        <dbReference type="ARBA" id="ARBA00023125"/>
    </source>
</evidence>
<dbReference type="GO" id="GO:0003697">
    <property type="term" value="F:single-stranded DNA binding"/>
    <property type="evidence" value="ECO:0007669"/>
    <property type="project" value="InterPro"/>
</dbReference>
<dbReference type="RefSeq" id="WP_313496094.1">
    <property type="nucleotide sequence ID" value="NZ_CP134879.1"/>
</dbReference>
<dbReference type="Proteomes" id="UP001304125">
    <property type="component" value="Chromosome"/>
</dbReference>